<dbReference type="RefSeq" id="WP_378263192.1">
    <property type="nucleotide sequence ID" value="NZ_JBHSIT010000014.1"/>
</dbReference>
<name>A0ABV9U9K0_9ACTN</name>
<accession>A0ABV9U9K0</accession>
<sequence length="99" mass="11201">MHFAPDDLRKLGDALEKELSALFKQARYKLDTQPRDVQPDNYTTFGYSVAATYTQVIEFVDQDLIDKTKAAMDANDRLHRTAATQDESEAKSTLNGAFR</sequence>
<comment type="caution">
    <text evidence="2">The sequence shown here is derived from an EMBL/GenBank/DDBJ whole genome shotgun (WGS) entry which is preliminary data.</text>
</comment>
<organism evidence="2 3">
    <name type="scientific">Actinomadura gamaensis</name>
    <dbReference type="NCBI Taxonomy" id="1763541"/>
    <lineage>
        <taxon>Bacteria</taxon>
        <taxon>Bacillati</taxon>
        <taxon>Actinomycetota</taxon>
        <taxon>Actinomycetes</taxon>
        <taxon>Streptosporangiales</taxon>
        <taxon>Thermomonosporaceae</taxon>
        <taxon>Actinomadura</taxon>
    </lineage>
</organism>
<keyword evidence="3" id="KW-1185">Reference proteome</keyword>
<dbReference type="Proteomes" id="UP001595872">
    <property type="component" value="Unassembled WGS sequence"/>
</dbReference>
<dbReference type="EMBL" id="JBHSIT010000014">
    <property type="protein sequence ID" value="MFC4912849.1"/>
    <property type="molecule type" value="Genomic_DNA"/>
</dbReference>
<evidence type="ECO:0008006" key="4">
    <source>
        <dbReference type="Google" id="ProtNLM"/>
    </source>
</evidence>
<reference evidence="3" key="1">
    <citation type="journal article" date="2019" name="Int. J. Syst. Evol. Microbiol.">
        <title>The Global Catalogue of Microorganisms (GCM) 10K type strain sequencing project: providing services to taxonomists for standard genome sequencing and annotation.</title>
        <authorList>
            <consortium name="The Broad Institute Genomics Platform"/>
            <consortium name="The Broad Institute Genome Sequencing Center for Infectious Disease"/>
            <person name="Wu L."/>
            <person name="Ma J."/>
        </authorList>
    </citation>
    <scope>NUCLEOTIDE SEQUENCE [LARGE SCALE GENOMIC DNA]</scope>
    <source>
        <strain evidence="3">KLKA75</strain>
    </source>
</reference>
<proteinExistence type="predicted"/>
<evidence type="ECO:0000313" key="2">
    <source>
        <dbReference type="EMBL" id="MFC4912849.1"/>
    </source>
</evidence>
<evidence type="ECO:0000256" key="1">
    <source>
        <dbReference type="SAM" id="MobiDB-lite"/>
    </source>
</evidence>
<protein>
    <recommendedName>
        <fullName evidence="4">Excreted virulence factor EspC (Type VII ESX diderm)</fullName>
    </recommendedName>
</protein>
<evidence type="ECO:0000313" key="3">
    <source>
        <dbReference type="Proteomes" id="UP001595872"/>
    </source>
</evidence>
<gene>
    <name evidence="2" type="ORF">ACFPCY_36505</name>
</gene>
<feature type="region of interest" description="Disordered" evidence="1">
    <location>
        <begin position="80"/>
        <end position="99"/>
    </location>
</feature>